<sequence length="1190" mass="132282">PQAELFDAVRRRKGREDTSEEDLGLPRSPLSNSLTTTDALSEANKDVRITKSPHSTCSDGSLLSMGSSEMDDDFYGHSSRNSSKLSLYDRKSLNQDSDTGVDLNESVTSNQLSHSAARHKMAIKPKRTHGAPRRNKPLTVGSILPSTPELNEDISSRSLSSQASDSVSTTAHANPTEPSNDTRIKSASLPSGLSPVSSRIKLTRSRSNAAYLSSGDIFEEDEDSQPQKKDDSNSFFGRLLSRRSGKKKKSVDDSLMTVVPPKRMDEKGRYVHEISNISVKHYPAARQRVDPINIPSDCNPIVSRMHISYPHFPPTLSDLEGGVVVHAVPADKIEVVHTKPIQDLPDVLRPVKKSFSFRGVNQYNNSDSLSLPVHVNSAKDDSDCGDASDAVENKLGVRNVSITEEMVPTILLNRETDDSLLSSSSEASEVTSEPQKIVVSPEIKDTNDGKSIKISSSNFESLDAISSHNQISTVILSESPETIKSEKEFYNATKIKNCANIIIPDVVSQDYHSKSPDYQSKSPDFHSKSPDYLSKSPDFHPKSPDYLSKSPDYHSKSSDYLSKSPDYLSKSPKSLSSYLPKSPKTPTDLSPEDSQKFLEEMPQISPRSIDTISRSSKVPEPVLPPIPAPRTSILKKDPESTVPEFMKIQLNRIENKASSHVILSTSPEKADSPEKLKMNKLEIAKSDGIVAKKPEVMNVDKSEQLAETSKPGDNIDSNGNQAMQEKAMNCEYPKPQSEKREMVEEKPGDKPIIKEAIHKPNVAPKSPLSYAPHKFTINTRQWSSVNTTNNKMSVSHSSEVTTNQEKVLCESTGNKPALPTVKLTTEVTANQKEERVFSDESSSKPTIKRTGGSVIDPNEDEKPDINLSKPVVSSIRHTTEVNSNVDRKPLDQSNKPVLSSSIKVILRSHSNVDEDSLKFCERPPRSTSTENMDDSIIVCNERRPLIKSETSNSKTDNKPKVEKQELKAERQEHSCLKPEGCTTVVLRRKSDVKDLRSSKDDEPELLKVFARRSLKIKDSDIVEAVISDSRESGAKSRDSDKENEEMDSPPEDRKFKEPIKSDLDNEPTKPVFNFISNVNLTKPTLLNTYNPAKYHRSLSHNADDLSNTILLLSNQSENNINNNIFEKRQRSKTLPDLQVQKNTSNNLFMNESDNNNTGDESETSGFKRIQQRAEEWERRAQLAMKKSCIE</sequence>
<feature type="compositionally biased region" description="Polar residues" evidence="1">
    <location>
        <begin position="605"/>
        <end position="616"/>
    </location>
</feature>
<feature type="compositionally biased region" description="Basic and acidic residues" evidence="1">
    <location>
        <begin position="736"/>
        <end position="752"/>
    </location>
</feature>
<feature type="compositionally biased region" description="Basic residues" evidence="1">
    <location>
        <begin position="116"/>
        <end position="136"/>
    </location>
</feature>
<accession>A0A9P0F1T5</accession>
<proteinExistence type="predicted"/>
<feature type="compositionally biased region" description="Polar residues" evidence="1">
    <location>
        <begin position="105"/>
        <end position="114"/>
    </location>
</feature>
<feature type="region of interest" description="Disordered" evidence="1">
    <location>
        <begin position="1"/>
        <end position="195"/>
    </location>
</feature>
<feature type="compositionally biased region" description="Basic and acidic residues" evidence="1">
    <location>
        <begin position="955"/>
        <end position="972"/>
    </location>
</feature>
<feature type="compositionally biased region" description="Polar residues" evidence="1">
    <location>
        <begin position="1143"/>
        <end position="1158"/>
    </location>
</feature>
<organism evidence="2 3">
    <name type="scientific">Bemisia tabaci</name>
    <name type="common">Sweetpotato whitefly</name>
    <name type="synonym">Aleurodes tabaci</name>
    <dbReference type="NCBI Taxonomy" id="7038"/>
    <lineage>
        <taxon>Eukaryota</taxon>
        <taxon>Metazoa</taxon>
        <taxon>Ecdysozoa</taxon>
        <taxon>Arthropoda</taxon>
        <taxon>Hexapoda</taxon>
        <taxon>Insecta</taxon>
        <taxon>Pterygota</taxon>
        <taxon>Neoptera</taxon>
        <taxon>Paraneoptera</taxon>
        <taxon>Hemiptera</taxon>
        <taxon>Sternorrhyncha</taxon>
        <taxon>Aleyrodoidea</taxon>
        <taxon>Aleyrodidae</taxon>
        <taxon>Aleyrodinae</taxon>
        <taxon>Bemisia</taxon>
    </lineage>
</organism>
<reference evidence="2" key="1">
    <citation type="submission" date="2021-12" db="EMBL/GenBank/DDBJ databases">
        <authorList>
            <person name="King R."/>
        </authorList>
    </citation>
    <scope>NUCLEOTIDE SEQUENCE</scope>
</reference>
<dbReference type="AlphaFoldDB" id="A0A9P0F1T5"/>
<feature type="compositionally biased region" description="Low complexity" evidence="1">
    <location>
        <begin position="560"/>
        <end position="584"/>
    </location>
</feature>
<protein>
    <submittedName>
        <fullName evidence="2">Uncharacterized protein</fullName>
    </submittedName>
</protein>
<feature type="compositionally biased region" description="Basic residues" evidence="1">
    <location>
        <begin position="240"/>
        <end position="249"/>
    </location>
</feature>
<feature type="region of interest" description="Disordered" evidence="1">
    <location>
        <begin position="1143"/>
        <end position="1167"/>
    </location>
</feature>
<feature type="region of interest" description="Disordered" evidence="1">
    <location>
        <begin position="217"/>
        <end position="253"/>
    </location>
</feature>
<feature type="region of interest" description="Disordered" evidence="1">
    <location>
        <begin position="512"/>
        <end position="640"/>
    </location>
</feature>
<feature type="compositionally biased region" description="Low complexity" evidence="1">
    <location>
        <begin position="156"/>
        <end position="168"/>
    </location>
</feature>
<feature type="region of interest" description="Disordered" evidence="1">
    <location>
        <begin position="829"/>
        <end position="897"/>
    </location>
</feature>
<evidence type="ECO:0000256" key="1">
    <source>
        <dbReference type="SAM" id="MobiDB-lite"/>
    </source>
</evidence>
<feature type="compositionally biased region" description="Basic and acidic residues" evidence="1">
    <location>
        <begin position="1028"/>
        <end position="1040"/>
    </location>
</feature>
<feature type="region of interest" description="Disordered" evidence="1">
    <location>
        <begin position="1027"/>
        <end position="1067"/>
    </location>
</feature>
<gene>
    <name evidence="2" type="ORF">BEMITA_LOCUS5227</name>
</gene>
<feature type="compositionally biased region" description="Polar residues" evidence="1">
    <location>
        <begin position="52"/>
        <end position="67"/>
    </location>
</feature>
<evidence type="ECO:0000313" key="2">
    <source>
        <dbReference type="EMBL" id="CAH0386063.1"/>
    </source>
</evidence>
<evidence type="ECO:0000313" key="3">
    <source>
        <dbReference type="Proteomes" id="UP001152759"/>
    </source>
</evidence>
<feature type="region of interest" description="Disordered" evidence="1">
    <location>
        <begin position="697"/>
        <end position="752"/>
    </location>
</feature>
<feature type="compositionally biased region" description="Polar residues" evidence="1">
    <location>
        <begin position="29"/>
        <end position="39"/>
    </location>
</feature>
<keyword evidence="3" id="KW-1185">Reference proteome</keyword>
<feature type="region of interest" description="Disordered" evidence="1">
    <location>
        <begin position="917"/>
        <end position="972"/>
    </location>
</feature>
<feature type="compositionally biased region" description="Basic and acidic residues" evidence="1">
    <location>
        <begin position="1050"/>
        <end position="1067"/>
    </location>
</feature>
<feature type="compositionally biased region" description="Polar residues" evidence="1">
    <location>
        <begin position="169"/>
        <end position="181"/>
    </location>
</feature>
<name>A0A9P0F1T5_BEMTA</name>
<dbReference type="EMBL" id="OU963864">
    <property type="protein sequence ID" value="CAH0386063.1"/>
    <property type="molecule type" value="Genomic_DNA"/>
</dbReference>
<dbReference type="Proteomes" id="UP001152759">
    <property type="component" value="Chromosome 3"/>
</dbReference>
<feature type="non-terminal residue" evidence="2">
    <location>
        <position position="1"/>
    </location>
</feature>
<feature type="compositionally biased region" description="Basic and acidic residues" evidence="1">
    <location>
        <begin position="831"/>
        <end position="842"/>
    </location>
</feature>